<dbReference type="Proteomes" id="UP001519272">
    <property type="component" value="Unassembled WGS sequence"/>
</dbReference>
<dbReference type="PANTHER" id="PTHR37315:SF1">
    <property type="entry name" value="UPF0311 PROTEIN BLR7842"/>
    <property type="match status" value="1"/>
</dbReference>
<keyword evidence="4" id="KW-1185">Reference proteome</keyword>
<evidence type="ECO:0000313" key="4">
    <source>
        <dbReference type="Proteomes" id="UP001519272"/>
    </source>
</evidence>
<evidence type="ECO:0000256" key="2">
    <source>
        <dbReference type="SAM" id="MobiDB-lite"/>
    </source>
</evidence>
<evidence type="ECO:0000256" key="1">
    <source>
        <dbReference type="HAMAP-Rule" id="MF_00775"/>
    </source>
</evidence>
<name>A0ABS4FML4_9BACL</name>
<feature type="region of interest" description="Disordered" evidence="2">
    <location>
        <begin position="90"/>
        <end position="109"/>
    </location>
</feature>
<sequence>MMLEAELVLELEVELGQTQEVGETPKGFLRLIPITGGTFSGPNIKGNILSGGYDWNTTRHDQTAHAFAKYALQTDDGVVISVENEGILPSESELSQTSQTNQTSQSVHSSMIKTTTRFEVADGKYEWLRSGVFVGSLEAGAGISGSASATEKPSVCIKIYKLK</sequence>
<dbReference type="EMBL" id="JAGGKG010000001">
    <property type="protein sequence ID" value="MBP1903816.1"/>
    <property type="molecule type" value="Genomic_DNA"/>
</dbReference>
<comment type="similarity">
    <text evidence="1">Belongs to the UPF0311 family.</text>
</comment>
<dbReference type="InterPro" id="IPR020915">
    <property type="entry name" value="UPF0311"/>
</dbReference>
<dbReference type="Pfam" id="PF11578">
    <property type="entry name" value="DUF3237"/>
    <property type="match status" value="1"/>
</dbReference>
<reference evidence="3 4" key="1">
    <citation type="submission" date="2021-03" db="EMBL/GenBank/DDBJ databases">
        <title>Genomic Encyclopedia of Type Strains, Phase IV (KMG-IV): sequencing the most valuable type-strain genomes for metagenomic binning, comparative biology and taxonomic classification.</title>
        <authorList>
            <person name="Goeker M."/>
        </authorList>
    </citation>
    <scope>NUCLEOTIDE SEQUENCE [LARGE SCALE GENOMIC DNA]</scope>
    <source>
        <strain evidence="3 4">DSM 14349</strain>
    </source>
</reference>
<accession>A0ABS4FML4</accession>
<evidence type="ECO:0000313" key="3">
    <source>
        <dbReference type="EMBL" id="MBP1903816.1"/>
    </source>
</evidence>
<protein>
    <recommendedName>
        <fullName evidence="1">UPF0311 protein J2Z32_000428</fullName>
    </recommendedName>
</protein>
<dbReference type="HAMAP" id="MF_00775">
    <property type="entry name" value="UPF0311"/>
    <property type="match status" value="1"/>
</dbReference>
<proteinExistence type="inferred from homology"/>
<dbReference type="PANTHER" id="PTHR37315">
    <property type="entry name" value="UPF0311 PROTEIN BLR7842"/>
    <property type="match status" value="1"/>
</dbReference>
<gene>
    <name evidence="3" type="ORF">J2Z32_000428</name>
</gene>
<organism evidence="3 4">
    <name type="scientific">Paenibacillus turicensis</name>
    <dbReference type="NCBI Taxonomy" id="160487"/>
    <lineage>
        <taxon>Bacteria</taxon>
        <taxon>Bacillati</taxon>
        <taxon>Bacillota</taxon>
        <taxon>Bacilli</taxon>
        <taxon>Bacillales</taxon>
        <taxon>Paenibacillaceae</taxon>
        <taxon>Paenibacillus</taxon>
    </lineage>
</organism>
<comment type="caution">
    <text evidence="3">The sequence shown here is derived from an EMBL/GenBank/DDBJ whole genome shotgun (WGS) entry which is preliminary data.</text>
</comment>
<dbReference type="Gene3D" id="2.40.160.20">
    <property type="match status" value="1"/>
</dbReference>